<dbReference type="PANTHER" id="PTHR12526">
    <property type="entry name" value="GLYCOSYLTRANSFERASE"/>
    <property type="match status" value="1"/>
</dbReference>
<evidence type="ECO:0000313" key="3">
    <source>
        <dbReference type="Proteomes" id="UP000249794"/>
    </source>
</evidence>
<evidence type="ECO:0000313" key="2">
    <source>
        <dbReference type="EMBL" id="PZO53712.1"/>
    </source>
</evidence>
<dbReference type="AlphaFoldDB" id="A0A2W4XBI6"/>
<proteinExistence type="predicted"/>
<name>A0A2W4XBI6_9CYAN</name>
<dbReference type="PANTHER" id="PTHR12526:SF638">
    <property type="entry name" value="SPORE COAT PROTEIN SA"/>
    <property type="match status" value="1"/>
</dbReference>
<feature type="domain" description="Glycosyl transferase family 1" evidence="1">
    <location>
        <begin position="193"/>
        <end position="342"/>
    </location>
</feature>
<evidence type="ECO:0000259" key="1">
    <source>
        <dbReference type="Pfam" id="PF00534"/>
    </source>
</evidence>
<reference evidence="2 3" key="2">
    <citation type="submission" date="2018-06" db="EMBL/GenBank/DDBJ databases">
        <title>Metagenomic assembly of (sub)arctic Cyanobacteria and their associated microbiome from non-axenic cultures.</title>
        <authorList>
            <person name="Baurain D."/>
        </authorList>
    </citation>
    <scope>NUCLEOTIDE SEQUENCE [LARGE SCALE GENOMIC DNA]</scope>
    <source>
        <strain evidence="2">ULC027bin1</strain>
    </source>
</reference>
<dbReference type="GO" id="GO:0016757">
    <property type="term" value="F:glycosyltransferase activity"/>
    <property type="evidence" value="ECO:0007669"/>
    <property type="project" value="InterPro"/>
</dbReference>
<organism evidence="2 3">
    <name type="scientific">Phormidesmis priestleyi</name>
    <dbReference type="NCBI Taxonomy" id="268141"/>
    <lineage>
        <taxon>Bacteria</taxon>
        <taxon>Bacillati</taxon>
        <taxon>Cyanobacteriota</taxon>
        <taxon>Cyanophyceae</taxon>
        <taxon>Leptolyngbyales</taxon>
        <taxon>Leptolyngbyaceae</taxon>
        <taxon>Phormidesmis</taxon>
    </lineage>
</organism>
<dbReference type="SUPFAM" id="SSF53756">
    <property type="entry name" value="UDP-Glycosyltransferase/glycogen phosphorylase"/>
    <property type="match status" value="1"/>
</dbReference>
<gene>
    <name evidence="2" type="ORF">DCF15_12630</name>
</gene>
<dbReference type="Pfam" id="PF00534">
    <property type="entry name" value="Glycos_transf_1"/>
    <property type="match status" value="1"/>
</dbReference>
<comment type="caution">
    <text evidence="2">The sequence shown here is derived from an EMBL/GenBank/DDBJ whole genome shotgun (WGS) entry which is preliminary data.</text>
</comment>
<dbReference type="EMBL" id="QBMP01000127">
    <property type="protein sequence ID" value="PZO53712.1"/>
    <property type="molecule type" value="Genomic_DNA"/>
</dbReference>
<reference evidence="3" key="1">
    <citation type="submission" date="2018-04" db="EMBL/GenBank/DDBJ databases">
        <authorList>
            <person name="Cornet L."/>
        </authorList>
    </citation>
    <scope>NUCLEOTIDE SEQUENCE [LARGE SCALE GENOMIC DNA]</scope>
</reference>
<protein>
    <submittedName>
        <fullName evidence="2">UDP-glucose--tetrahydrobiopterin glucosyltransferase</fullName>
    </submittedName>
</protein>
<dbReference type="Gene3D" id="3.40.50.2000">
    <property type="entry name" value="Glycogen Phosphorylase B"/>
    <property type="match status" value="2"/>
</dbReference>
<accession>A0A2W4XBI6</accession>
<keyword evidence="2" id="KW-0808">Transferase</keyword>
<sequence>MRSLRLLLLSTPVGPLGSGLGGGVELTVVNLAQVLARLSHQVAIAAPQGSVLPDAIAALDISLIQMAGNWQPIAQSQPRSAPIAVGSALANAWQYAHQAQSQYDLLVNFAYDWLPFYLTPFFKVPVAHFVSMGSLNDALDAVIAQVVVQFPGTIGAYTRSQTQTFANLDPGQWQILGSAIDISHYQYCDQPSDFLLWLGRISPEKGLEDAVAAAISANQSLQIFGKVENSDYWRQIQSAIAQAPSHLSIDYGGFLTTEQLQKSLGQAKALLVTSHWAEAFGIVAIEALACGVPVIAYRCGGLAEIVRSGETGWLVEPDDALGLVDAIAQIHQIDRRHCRQQAETTYSLAAWGDRFEQWFDSILFGKITA</sequence>
<dbReference type="Proteomes" id="UP000249794">
    <property type="component" value="Unassembled WGS sequence"/>
</dbReference>
<dbReference type="InterPro" id="IPR001296">
    <property type="entry name" value="Glyco_trans_1"/>
</dbReference>